<dbReference type="GO" id="GO:0071111">
    <property type="term" value="F:cyclic-guanylate-specific phosphodiesterase activity"/>
    <property type="evidence" value="ECO:0007669"/>
    <property type="project" value="InterPro"/>
</dbReference>
<dbReference type="InterPro" id="IPR043128">
    <property type="entry name" value="Rev_trsase/Diguanyl_cyclase"/>
</dbReference>
<dbReference type="CDD" id="cd01949">
    <property type="entry name" value="GGDEF"/>
    <property type="match status" value="1"/>
</dbReference>
<dbReference type="Proteomes" id="UP000264589">
    <property type="component" value="Unassembled WGS sequence"/>
</dbReference>
<dbReference type="InterPro" id="IPR029787">
    <property type="entry name" value="Nucleotide_cyclase"/>
</dbReference>
<dbReference type="RefSeq" id="WP_116391405.1">
    <property type="nucleotide sequence ID" value="NZ_QUQO01000001.1"/>
</dbReference>
<dbReference type="InterPro" id="IPR035919">
    <property type="entry name" value="EAL_sf"/>
</dbReference>
<dbReference type="SMART" id="SM00052">
    <property type="entry name" value="EAL"/>
    <property type="match status" value="1"/>
</dbReference>
<feature type="domain" description="GGDEF" evidence="2">
    <location>
        <begin position="166"/>
        <end position="299"/>
    </location>
</feature>
<organism evidence="3 4">
    <name type="scientific">Parvularcula marina</name>
    <dbReference type="NCBI Taxonomy" id="2292771"/>
    <lineage>
        <taxon>Bacteria</taxon>
        <taxon>Pseudomonadati</taxon>
        <taxon>Pseudomonadota</taxon>
        <taxon>Alphaproteobacteria</taxon>
        <taxon>Parvularculales</taxon>
        <taxon>Parvularculaceae</taxon>
        <taxon>Parvularcula</taxon>
    </lineage>
</organism>
<dbReference type="PANTHER" id="PTHR33121">
    <property type="entry name" value="CYCLIC DI-GMP PHOSPHODIESTERASE PDEF"/>
    <property type="match status" value="1"/>
</dbReference>
<dbReference type="FunCoup" id="A0A371RH67">
    <property type="interactions" value="251"/>
</dbReference>
<evidence type="ECO:0000259" key="2">
    <source>
        <dbReference type="PROSITE" id="PS50887"/>
    </source>
</evidence>
<dbReference type="AlphaFoldDB" id="A0A371RH67"/>
<dbReference type="SUPFAM" id="SSF141868">
    <property type="entry name" value="EAL domain-like"/>
    <property type="match status" value="1"/>
</dbReference>
<dbReference type="Gene3D" id="3.20.20.450">
    <property type="entry name" value="EAL domain"/>
    <property type="match status" value="1"/>
</dbReference>
<dbReference type="SUPFAM" id="SSF55073">
    <property type="entry name" value="Nucleotide cyclase"/>
    <property type="match status" value="1"/>
</dbReference>
<dbReference type="PROSITE" id="PS50883">
    <property type="entry name" value="EAL"/>
    <property type="match status" value="1"/>
</dbReference>
<dbReference type="CDD" id="cd01948">
    <property type="entry name" value="EAL"/>
    <property type="match status" value="1"/>
</dbReference>
<dbReference type="InterPro" id="IPR050706">
    <property type="entry name" value="Cyclic-di-GMP_PDE-like"/>
</dbReference>
<proteinExistence type="predicted"/>
<protein>
    <submittedName>
        <fullName evidence="3">Bifunctional diguanylate cyclase/phosphodiesterase</fullName>
    </submittedName>
</protein>
<evidence type="ECO:0000259" key="1">
    <source>
        <dbReference type="PROSITE" id="PS50883"/>
    </source>
</evidence>
<evidence type="ECO:0000313" key="3">
    <source>
        <dbReference type="EMBL" id="RFB04772.1"/>
    </source>
</evidence>
<dbReference type="PANTHER" id="PTHR33121:SF79">
    <property type="entry name" value="CYCLIC DI-GMP PHOSPHODIESTERASE PDED-RELATED"/>
    <property type="match status" value="1"/>
</dbReference>
<dbReference type="OrthoDB" id="23692at2"/>
<evidence type="ECO:0000313" key="4">
    <source>
        <dbReference type="Proteomes" id="UP000264589"/>
    </source>
</evidence>
<dbReference type="EMBL" id="QUQO01000001">
    <property type="protein sequence ID" value="RFB04772.1"/>
    <property type="molecule type" value="Genomic_DNA"/>
</dbReference>
<keyword evidence="4" id="KW-1185">Reference proteome</keyword>
<dbReference type="InterPro" id="IPR000160">
    <property type="entry name" value="GGDEF_dom"/>
</dbReference>
<dbReference type="InterPro" id="IPR001633">
    <property type="entry name" value="EAL_dom"/>
</dbReference>
<dbReference type="InParanoid" id="A0A371RH67"/>
<feature type="domain" description="EAL" evidence="1">
    <location>
        <begin position="310"/>
        <end position="559"/>
    </location>
</feature>
<comment type="caution">
    <text evidence="3">The sequence shown here is derived from an EMBL/GenBank/DDBJ whole genome shotgun (WGS) entry which is preliminary data.</text>
</comment>
<dbReference type="PROSITE" id="PS50887">
    <property type="entry name" value="GGDEF"/>
    <property type="match status" value="1"/>
</dbReference>
<gene>
    <name evidence="3" type="ORF">DX908_05440</name>
</gene>
<reference evidence="3 4" key="1">
    <citation type="submission" date="2018-08" db="EMBL/GenBank/DDBJ databases">
        <title>Parvularcula sp. SM1705, isolated from surface water of the South Sea China.</title>
        <authorList>
            <person name="Sun L."/>
        </authorList>
    </citation>
    <scope>NUCLEOTIDE SEQUENCE [LARGE SCALE GENOMIC DNA]</scope>
    <source>
        <strain evidence="3 4">SM1705</strain>
    </source>
</reference>
<name>A0A371RH67_9PROT</name>
<dbReference type="SMART" id="SM00267">
    <property type="entry name" value="GGDEF"/>
    <property type="match status" value="1"/>
</dbReference>
<dbReference type="Gene3D" id="3.30.70.270">
    <property type="match status" value="1"/>
</dbReference>
<dbReference type="NCBIfam" id="TIGR00254">
    <property type="entry name" value="GGDEF"/>
    <property type="match status" value="1"/>
</dbReference>
<dbReference type="Pfam" id="PF00990">
    <property type="entry name" value="GGDEF"/>
    <property type="match status" value="1"/>
</dbReference>
<accession>A0A371RH67</accession>
<dbReference type="Pfam" id="PF00563">
    <property type="entry name" value="EAL"/>
    <property type="match status" value="1"/>
</dbReference>
<sequence length="560" mass="61853">MTAQTHFASETVGLALEATGQTMFEYDPSTGDLAWADLSAARSVFGFEENVSAPGMSELLSMLGDEHLVQRERAVETARAEKSAYTIEYALGDEAEGPWVEERGTWLPHGGTDKLIAMVRRIDEQKRREKNLSYLASYDELTGQLNRMRFIEILEETMRGVKTGTRHDALFFAGIDDVGTINNDFGIDVADQVIVEVAQRIDRALGNGGIFGRVAGTKFGILVHEGSPDTVLKTARNIMNAMRESIVLTQAGGIGVSVCIGATYLTKESGSAAQALSCAEAAFDQARRQGASSFQLFREDTDLASQRRKNNEMSDVILRALNDRRIYLAYQPIVTDITSEVTKYECLIRMRDENGSEVPAPSFIPAAERLGLVHLLDRRVLELATKDLAQNPDIALNVNLSWETVRDPVWAEGYLSHLRANARVCDRLTIELTETQMVDAIESSREFVAAIKSFGCKFAIDDFGAGYTSFRNLKALDIDVLKIDGSFVSGVSTSRENQLFVRTLLDLARNFGMKTVAEWVDDENDAQLLKALGVDYLQGYYIGKPAPLPRAEGEEERLAV</sequence>